<feature type="region of interest" description="Disordered" evidence="2">
    <location>
        <begin position="1062"/>
        <end position="1083"/>
    </location>
</feature>
<keyword evidence="1" id="KW-0175">Coiled coil</keyword>
<protein>
    <submittedName>
        <fullName evidence="3">Uncharacterized protein</fullName>
    </submittedName>
</protein>
<accession>W7XA97</accession>
<feature type="region of interest" description="Disordered" evidence="2">
    <location>
        <begin position="1285"/>
        <end position="1309"/>
    </location>
</feature>
<feature type="compositionally biased region" description="Basic and acidic residues" evidence="2">
    <location>
        <begin position="32"/>
        <end position="49"/>
    </location>
</feature>
<dbReference type="EMBL" id="GG662622">
    <property type="protein sequence ID" value="EWS73303.1"/>
    <property type="molecule type" value="Genomic_DNA"/>
</dbReference>
<sequence length="1309" mass="152298">MSSTSKKKNSKRGKSKSSKQDSKQDQQQLVEENTKGKLKSQDSKREKSSTKTKKQKNENNFIEQEISQEEIQRELERQRRKELLQLQAQQQLREEMERRKREQEILSQKQKEEELLALQKQRENEKIMQQINQIKQQMKDSQFYLMSEKQITNTLNMLSSLQKQFSTGKFKELKIEKLEKEKEKQIGLLIAMQKLADQFLQQVYQSNKKVNFKECAISDYVKWLQQPAEKKSKKFSSSPISRDQEHEDNIDSEKRAIKYMREQASNKDNLLARNSISNEKNIGTSNGNNLQALKDFYENEIKQIKSKIVQEQNKNRLNIQKQAEGDSNEEKLTLRNEKLNEMIENLEQNMQKFGDNQKIFNNYYKIKDQREQIKKIQMDIKNQQKNFEKQYEKKSKTLRFTQKNLADVQKNIDEKLYEINQLISFMKDVSNDPFNCQNQLKEKNLKYFVAQNHGFDYHLIAHLPPDIFETQNYIDANNMLNETYFVPQVGVKPKYLSFQSPYKEYEDSKKKKKKQNGFSTNKQIQKDPIKLIDNFASQNSNNGQNQNLNKENLGNIIQNPNKENNNIDSSQNSPSKNNNQANNLQNLIQIVNTNTTIHSQNNQQEISPPQSMLSSQQQKQHQQDQPKIKSQKNFIQRNLTKIAGAPGYTKLQSIDTSRTQKSSYNSQNQNNLNNINLQNLQNINIQLNTQNNSIIKNITTTAATNSNITTNNYNNNSNTNNNNNITSSSNSSNQQSQPAESQPLILPYITSSKIITNTSDNIHLQIDTEVDGIYGTEEAQKILPSMNKDDTLRSNIISKYEVKHSISRHLMKNINQISPLPTKRKSMIDMLRNNQSFDEETCLANRSLNNNIYRIQENNQNIQDENYLDVIKLNCNNNININQFDTERENLNSNQQKKQRLNRSLNLGKTQNNQRQNSLTQQNQEQQTQTNTNEGSVHFSNKVNVESLEQHARDIKQLSYLYATENIRQFNENKKGKQILNKLMNPIENQQSSLLSLAQGKDKKNIQIKKRIEQSRYQILKMNQNDSVLSKQFQGNQQKYTQVIPQINYSTQQQIEKKVSSEAHGASKVQQTKKFSSQNGTPMSTMTQMTNTNQNEVRNDICIQNISLNPLVSPSKQQQNKKQFSQDYELEQQYSYISNQNGNISPKKVGIQINKQNTNEQTDEKQQYQYSGQKAINPNYIKLVSYNGLLSNNVSIQNTQTSQPNSSSNPPPSTKKQNLSKINNKSQIQGQECVIFPPAAADYTNKLITQRRSKSVFNKEEEIEQNKRFLSNQKQIYINSSEQKNYYHQQTASESENKSNYQSNNLRKN</sequence>
<evidence type="ECO:0000313" key="4">
    <source>
        <dbReference type="Proteomes" id="UP000009168"/>
    </source>
</evidence>
<feature type="region of interest" description="Disordered" evidence="2">
    <location>
        <begin position="908"/>
        <end position="937"/>
    </location>
</feature>
<organism evidence="3 4">
    <name type="scientific">Tetrahymena thermophila (strain SB210)</name>
    <dbReference type="NCBI Taxonomy" id="312017"/>
    <lineage>
        <taxon>Eukaryota</taxon>
        <taxon>Sar</taxon>
        <taxon>Alveolata</taxon>
        <taxon>Ciliophora</taxon>
        <taxon>Intramacronucleata</taxon>
        <taxon>Oligohymenophorea</taxon>
        <taxon>Hymenostomatida</taxon>
        <taxon>Tetrahymenina</taxon>
        <taxon>Tetrahymenidae</taxon>
        <taxon>Tetrahymena</taxon>
    </lineage>
</organism>
<dbReference type="GeneID" id="24439144"/>
<dbReference type="KEGG" id="tet:TTHERM_000470593"/>
<feature type="coiled-coil region" evidence="1">
    <location>
        <begin position="287"/>
        <end position="411"/>
    </location>
</feature>
<dbReference type="InParanoid" id="W7XA97"/>
<reference evidence="4" key="1">
    <citation type="journal article" date="2006" name="PLoS Biol.">
        <title>Macronuclear genome sequence of the ciliate Tetrahymena thermophila, a model eukaryote.</title>
        <authorList>
            <person name="Eisen J.A."/>
            <person name="Coyne R.S."/>
            <person name="Wu M."/>
            <person name="Wu D."/>
            <person name="Thiagarajan M."/>
            <person name="Wortman J.R."/>
            <person name="Badger J.H."/>
            <person name="Ren Q."/>
            <person name="Amedeo P."/>
            <person name="Jones K.M."/>
            <person name="Tallon L.J."/>
            <person name="Delcher A.L."/>
            <person name="Salzberg S.L."/>
            <person name="Silva J.C."/>
            <person name="Haas B.J."/>
            <person name="Majoros W.H."/>
            <person name="Farzad M."/>
            <person name="Carlton J.M."/>
            <person name="Smith R.K. Jr."/>
            <person name="Garg J."/>
            <person name="Pearlman R.E."/>
            <person name="Karrer K.M."/>
            <person name="Sun L."/>
            <person name="Manning G."/>
            <person name="Elde N.C."/>
            <person name="Turkewitz A.P."/>
            <person name="Asai D.J."/>
            <person name="Wilkes D.E."/>
            <person name="Wang Y."/>
            <person name="Cai H."/>
            <person name="Collins K."/>
            <person name="Stewart B.A."/>
            <person name="Lee S.R."/>
            <person name="Wilamowska K."/>
            <person name="Weinberg Z."/>
            <person name="Ruzzo W.L."/>
            <person name="Wloga D."/>
            <person name="Gaertig J."/>
            <person name="Frankel J."/>
            <person name="Tsao C.-C."/>
            <person name="Gorovsky M.A."/>
            <person name="Keeling P.J."/>
            <person name="Waller R.F."/>
            <person name="Patron N.J."/>
            <person name="Cherry J.M."/>
            <person name="Stover N.A."/>
            <person name="Krieger C.J."/>
            <person name="del Toro C."/>
            <person name="Ryder H.F."/>
            <person name="Williamson S.C."/>
            <person name="Barbeau R.A."/>
            <person name="Hamilton E.P."/>
            <person name="Orias E."/>
        </authorList>
    </citation>
    <scope>NUCLEOTIDE SEQUENCE [LARGE SCALE GENOMIC DNA]</scope>
    <source>
        <strain evidence="4">SB210</strain>
    </source>
</reference>
<feature type="compositionally biased region" description="Low complexity" evidence="2">
    <location>
        <begin position="537"/>
        <end position="580"/>
    </location>
</feature>
<feature type="region of interest" description="Disordered" evidence="2">
    <location>
        <begin position="232"/>
        <end position="251"/>
    </location>
</feature>
<feature type="compositionally biased region" description="Basic and acidic residues" evidence="2">
    <location>
        <begin position="242"/>
        <end position="251"/>
    </location>
</feature>
<feature type="compositionally biased region" description="Low complexity" evidence="2">
    <location>
        <begin position="1197"/>
        <end position="1208"/>
    </location>
</feature>
<feature type="compositionally biased region" description="Basic residues" evidence="2">
    <location>
        <begin position="1"/>
        <end position="17"/>
    </location>
</feature>
<feature type="compositionally biased region" description="Low complexity" evidence="2">
    <location>
        <begin position="607"/>
        <end position="620"/>
    </location>
</feature>
<gene>
    <name evidence="3" type="ORF">TTHERM_000470593</name>
</gene>
<feature type="compositionally biased region" description="Low complexity" evidence="2">
    <location>
        <begin position="706"/>
        <end position="737"/>
    </location>
</feature>
<keyword evidence="4" id="KW-1185">Reference proteome</keyword>
<evidence type="ECO:0000256" key="2">
    <source>
        <dbReference type="SAM" id="MobiDB-lite"/>
    </source>
</evidence>
<dbReference type="Proteomes" id="UP000009168">
    <property type="component" value="Unassembled WGS sequence"/>
</dbReference>
<feature type="compositionally biased region" description="Low complexity" evidence="2">
    <location>
        <begin position="910"/>
        <end position="933"/>
    </location>
</feature>
<evidence type="ECO:0000313" key="3">
    <source>
        <dbReference type="EMBL" id="EWS73303.1"/>
    </source>
</evidence>
<proteinExistence type="predicted"/>
<feature type="region of interest" description="Disordered" evidence="2">
    <location>
        <begin position="1197"/>
        <end position="1223"/>
    </location>
</feature>
<feature type="region of interest" description="Disordered" evidence="2">
    <location>
        <begin position="706"/>
        <end position="740"/>
    </location>
</feature>
<feature type="compositionally biased region" description="Polar residues" evidence="2">
    <location>
        <begin position="1068"/>
        <end position="1083"/>
    </location>
</feature>
<feature type="region of interest" description="Disordered" evidence="2">
    <location>
        <begin position="600"/>
        <end position="631"/>
    </location>
</feature>
<feature type="region of interest" description="Disordered" evidence="2">
    <location>
        <begin position="1"/>
        <end position="68"/>
    </location>
</feature>
<dbReference type="RefSeq" id="XP_012654152.1">
    <property type="nucleotide sequence ID" value="XM_012798698.1"/>
</dbReference>
<evidence type="ECO:0000256" key="1">
    <source>
        <dbReference type="SAM" id="Coils"/>
    </source>
</evidence>
<feature type="region of interest" description="Disordered" evidence="2">
    <location>
        <begin position="504"/>
        <end position="580"/>
    </location>
</feature>
<name>W7XA97_TETTS</name>